<keyword evidence="2 5" id="KW-0732">Signal</keyword>
<feature type="chain" id="PRO_5038884322" evidence="5">
    <location>
        <begin position="28"/>
        <end position="525"/>
    </location>
</feature>
<evidence type="ECO:0000256" key="5">
    <source>
        <dbReference type="SAM" id="SignalP"/>
    </source>
</evidence>
<dbReference type="InterPro" id="IPR029058">
    <property type="entry name" value="AB_hydrolase_fold"/>
</dbReference>
<feature type="domain" description="Peptidase S33 tripeptidyl aminopeptidase-like C-terminal" evidence="6">
    <location>
        <begin position="434"/>
        <end position="523"/>
    </location>
</feature>
<dbReference type="Gene3D" id="3.40.50.1820">
    <property type="entry name" value="alpha/beta hydrolase"/>
    <property type="match status" value="1"/>
</dbReference>
<dbReference type="AlphaFoldDB" id="A0A6J4JUS2"/>
<accession>A0A6J4JUS2</accession>
<comment type="similarity">
    <text evidence="1">Belongs to the peptidase S33 family.</text>
</comment>
<protein>
    <submittedName>
        <fullName evidence="7">Probable exported protease</fullName>
    </submittedName>
</protein>
<reference evidence="7" key="1">
    <citation type="submission" date="2020-02" db="EMBL/GenBank/DDBJ databases">
        <authorList>
            <person name="Meier V. D."/>
        </authorList>
    </citation>
    <scope>NUCLEOTIDE SEQUENCE</scope>
    <source>
        <strain evidence="7">AVDCRST_MAG48</strain>
    </source>
</reference>
<sequence length="525" mass="54865">MPARRRRSLASGLAALLLLAGCSLPGAEPAPSSSPAPATVTPTAPDLPDDGRPLTSVPDVQPAGFADPPPGTGLERYRAQTLTWRLCGRGLQCATVLAPLDHDDPDGRALTLALAKRPATAEPRRGTLFINPGGPGGSGRNYVGYFEAEGLESYDVVGWDPRGVGASTPVRCYGAGDLDRYLAVDLSPDDEAEEQTLRAENYAFGQACLQHSGALLEHISTEETVRDLDLLRQLVGDRQLHYFGASYGTRIGALYAELYPASVGRMVLDGAVDIGDSDVSQLEGFERALGHFARWAATPAAGQPLGSSQADVLSRVRRLIAGLDQRPLTTPGGRVLSQQQGVQGLVTPLYGREQWPDLLRALAAAAGGDGRGLLALADRGNLRNTDGTYGQINDAFPAVRCLDSGETSVAKAEREADELAARAPVLGPLSGPDLVCPLWPVAPAPRAPRITGAGAAPVVVLGTTGDPATPYENAVGMAEQLRSGVLVTLEGEGHTAYDQSSCVRGLVLPYLLGGPPPADGSRCRA</sequence>
<evidence type="ECO:0000313" key="7">
    <source>
        <dbReference type="EMBL" id="CAA9288095.1"/>
    </source>
</evidence>
<dbReference type="PROSITE" id="PS51257">
    <property type="entry name" value="PROKAR_LIPOPROTEIN"/>
    <property type="match status" value="1"/>
</dbReference>
<dbReference type="InterPro" id="IPR051601">
    <property type="entry name" value="Serine_prot/Carboxylest_S33"/>
</dbReference>
<feature type="compositionally biased region" description="Low complexity" evidence="4">
    <location>
        <begin position="26"/>
        <end position="46"/>
    </location>
</feature>
<dbReference type="InterPro" id="IPR013595">
    <property type="entry name" value="Pept_S33_TAP-like_C"/>
</dbReference>
<dbReference type="GO" id="GO:0006508">
    <property type="term" value="P:proteolysis"/>
    <property type="evidence" value="ECO:0007669"/>
    <property type="project" value="UniProtKB-KW"/>
</dbReference>
<evidence type="ECO:0000256" key="1">
    <source>
        <dbReference type="ARBA" id="ARBA00010088"/>
    </source>
</evidence>
<keyword evidence="3" id="KW-0378">Hydrolase</keyword>
<feature type="signal peptide" evidence="5">
    <location>
        <begin position="1"/>
        <end position="27"/>
    </location>
</feature>
<gene>
    <name evidence="7" type="ORF">AVDCRST_MAG48-298</name>
</gene>
<dbReference type="SUPFAM" id="SSF53474">
    <property type="entry name" value="alpha/beta-Hydrolases"/>
    <property type="match status" value="1"/>
</dbReference>
<dbReference type="Pfam" id="PF08386">
    <property type="entry name" value="Abhydrolase_4"/>
    <property type="match status" value="1"/>
</dbReference>
<evidence type="ECO:0000256" key="3">
    <source>
        <dbReference type="ARBA" id="ARBA00022801"/>
    </source>
</evidence>
<organism evidence="7">
    <name type="scientific">uncultured Friedmanniella sp</name>
    <dbReference type="NCBI Taxonomy" id="335381"/>
    <lineage>
        <taxon>Bacteria</taxon>
        <taxon>Bacillati</taxon>
        <taxon>Actinomycetota</taxon>
        <taxon>Actinomycetes</taxon>
        <taxon>Propionibacteriales</taxon>
        <taxon>Nocardioidaceae</taxon>
        <taxon>Friedmanniella</taxon>
        <taxon>environmental samples</taxon>
    </lineage>
</organism>
<dbReference type="EMBL" id="CADCTS010000044">
    <property type="protein sequence ID" value="CAA9288095.1"/>
    <property type="molecule type" value="Genomic_DNA"/>
</dbReference>
<name>A0A6J4JUS2_9ACTN</name>
<proteinExistence type="inferred from homology"/>
<keyword evidence="7" id="KW-0645">Protease</keyword>
<dbReference type="GO" id="GO:0008233">
    <property type="term" value="F:peptidase activity"/>
    <property type="evidence" value="ECO:0007669"/>
    <property type="project" value="UniProtKB-KW"/>
</dbReference>
<feature type="region of interest" description="Disordered" evidence="4">
    <location>
        <begin position="26"/>
        <end position="74"/>
    </location>
</feature>
<dbReference type="PANTHER" id="PTHR43248">
    <property type="entry name" value="2-SUCCINYL-6-HYDROXY-2,4-CYCLOHEXADIENE-1-CARBOXYLATE SYNTHASE"/>
    <property type="match status" value="1"/>
</dbReference>
<evidence type="ECO:0000256" key="2">
    <source>
        <dbReference type="ARBA" id="ARBA00022729"/>
    </source>
</evidence>
<dbReference type="PANTHER" id="PTHR43248:SF29">
    <property type="entry name" value="TRIPEPTIDYL AMINOPEPTIDASE"/>
    <property type="match status" value="1"/>
</dbReference>
<evidence type="ECO:0000256" key="4">
    <source>
        <dbReference type="SAM" id="MobiDB-lite"/>
    </source>
</evidence>
<evidence type="ECO:0000259" key="6">
    <source>
        <dbReference type="Pfam" id="PF08386"/>
    </source>
</evidence>